<evidence type="ECO:0000313" key="2">
    <source>
        <dbReference type="EMBL" id="MST88369.1"/>
    </source>
</evidence>
<reference evidence="2 3" key="1">
    <citation type="submission" date="2019-08" db="EMBL/GenBank/DDBJ databases">
        <title>In-depth cultivation of the pig gut microbiome towards novel bacterial diversity and tailored functional studies.</title>
        <authorList>
            <person name="Wylensek D."/>
            <person name="Hitch T.C.A."/>
            <person name="Clavel T."/>
        </authorList>
    </citation>
    <scope>NUCLEOTIDE SEQUENCE [LARGE SCALE GENOMIC DNA]</scope>
    <source>
        <strain evidence="2 3">CA-Schmier-601-WT-3</strain>
    </source>
</reference>
<proteinExistence type="predicted"/>
<dbReference type="PANTHER" id="PTHR43267:SF1">
    <property type="entry name" value="TRNA THREONYLCARBAMOYLADENOSINE DEHYDRATASE"/>
    <property type="match status" value="1"/>
</dbReference>
<dbReference type="GO" id="GO:0061503">
    <property type="term" value="F:tRNA threonylcarbamoyladenosine dehydratase"/>
    <property type="evidence" value="ECO:0007669"/>
    <property type="project" value="TreeGrafter"/>
</dbReference>
<dbReference type="PROSITE" id="PS00065">
    <property type="entry name" value="D_2_HYDROXYACID_DH_1"/>
    <property type="match status" value="1"/>
</dbReference>
<dbReference type="GO" id="GO:0008641">
    <property type="term" value="F:ubiquitin-like modifier activating enzyme activity"/>
    <property type="evidence" value="ECO:0007669"/>
    <property type="project" value="InterPro"/>
</dbReference>
<gene>
    <name evidence="2" type="ORF">FYJ79_02035</name>
</gene>
<name>A0A844FSJ8_9FIRM</name>
<dbReference type="Gene3D" id="3.40.50.720">
    <property type="entry name" value="NAD(P)-binding Rossmann-like Domain"/>
    <property type="match status" value="1"/>
</dbReference>
<dbReference type="InterPro" id="IPR029752">
    <property type="entry name" value="D-isomer_DH_CS1"/>
</dbReference>
<feature type="domain" description="THIF-type NAD/FAD binding fold" evidence="1">
    <location>
        <begin position="6"/>
        <end position="246"/>
    </location>
</feature>
<dbReference type="AlphaFoldDB" id="A0A844FSJ8"/>
<dbReference type="EMBL" id="VUNM01000002">
    <property type="protein sequence ID" value="MST88369.1"/>
    <property type="molecule type" value="Genomic_DNA"/>
</dbReference>
<sequence>MLNQFSRTALIIGDEALNNLHNKRVAIFGIGGVGGYVAEGLARAGIGAFDLFDDDKVCLTNINRQIIATIPTIGQYKADVMAKRIHEINPKATIHVHKIFYLPETKDQFDFNEYDYVVDAVDTVTAKLTIISEAKRTKTPVISCMGMGNKIDPTKIKITDISKTEMDPLARTMRYEMKKRRLGKLKVAFSTEKPIKPSTSEANSCAFHCICPPGTERKCTDRRDIPGSISFVPSVAGLMIAGEVVNDFIKNEQKK</sequence>
<keyword evidence="3" id="KW-1185">Reference proteome</keyword>
<dbReference type="Proteomes" id="UP000442619">
    <property type="component" value="Unassembled WGS sequence"/>
</dbReference>
<dbReference type="GO" id="GO:0061504">
    <property type="term" value="P:cyclic threonylcarbamoyladenosine biosynthetic process"/>
    <property type="evidence" value="ECO:0007669"/>
    <property type="project" value="TreeGrafter"/>
</dbReference>
<dbReference type="InterPro" id="IPR000594">
    <property type="entry name" value="ThiF_NAD_FAD-bd"/>
</dbReference>
<dbReference type="SUPFAM" id="SSF69572">
    <property type="entry name" value="Activating enzymes of the ubiquitin-like proteins"/>
    <property type="match status" value="1"/>
</dbReference>
<dbReference type="Pfam" id="PF00899">
    <property type="entry name" value="ThiF"/>
    <property type="match status" value="1"/>
</dbReference>
<comment type="caution">
    <text evidence="2">The sequence shown here is derived from an EMBL/GenBank/DDBJ whole genome shotgun (WGS) entry which is preliminary data.</text>
</comment>
<dbReference type="RefSeq" id="WP_154514307.1">
    <property type="nucleotide sequence ID" value="NZ_JAXFJJ010000062.1"/>
</dbReference>
<dbReference type="CDD" id="cd00755">
    <property type="entry name" value="YgdL_like"/>
    <property type="match status" value="1"/>
</dbReference>
<dbReference type="PANTHER" id="PTHR43267">
    <property type="entry name" value="TRNA THREONYLCARBAMOYLADENOSINE DEHYDRATASE"/>
    <property type="match status" value="1"/>
</dbReference>
<dbReference type="InterPro" id="IPR045886">
    <property type="entry name" value="ThiF/MoeB/HesA"/>
</dbReference>
<evidence type="ECO:0000313" key="3">
    <source>
        <dbReference type="Proteomes" id="UP000442619"/>
    </source>
</evidence>
<accession>A0A844FSJ8</accession>
<protein>
    <submittedName>
        <fullName evidence="2">tRNA threonylcarbamoyladenosine dehydratase</fullName>
    </submittedName>
</protein>
<dbReference type="InterPro" id="IPR035985">
    <property type="entry name" value="Ubiquitin-activating_enz"/>
</dbReference>
<organism evidence="2 3">
    <name type="scientific">Sharpea porci</name>
    <dbReference type="NCBI Taxonomy" id="2652286"/>
    <lineage>
        <taxon>Bacteria</taxon>
        <taxon>Bacillati</taxon>
        <taxon>Bacillota</taxon>
        <taxon>Erysipelotrichia</taxon>
        <taxon>Erysipelotrichales</taxon>
        <taxon>Coprobacillaceae</taxon>
        <taxon>Sharpea</taxon>
    </lineage>
</organism>
<evidence type="ECO:0000259" key="1">
    <source>
        <dbReference type="Pfam" id="PF00899"/>
    </source>
</evidence>